<accession>A0A060CLJ5</accession>
<name>A0A060CLJ5_9PROT</name>
<organism evidence="2">
    <name type="scientific">uncultured Nitrosospira sp</name>
    <dbReference type="NCBI Taxonomy" id="156425"/>
    <lineage>
        <taxon>Bacteria</taxon>
        <taxon>Pseudomonadati</taxon>
        <taxon>Pseudomonadota</taxon>
        <taxon>Betaproteobacteria</taxon>
        <taxon>Nitrosomonadales</taxon>
        <taxon>Nitrosomonadaceae</taxon>
        <taxon>Nitrosospira</taxon>
        <taxon>environmental samples</taxon>
    </lineage>
</organism>
<protein>
    <submittedName>
        <fullName evidence="2">CAZy families GT4 protein</fullName>
    </submittedName>
</protein>
<dbReference type="Gene3D" id="3.40.50.10490">
    <property type="entry name" value="Glucose-6-phosphate isomerase like protein, domain 1"/>
    <property type="match status" value="1"/>
</dbReference>
<dbReference type="GO" id="GO:0097367">
    <property type="term" value="F:carbohydrate derivative binding"/>
    <property type="evidence" value="ECO:0007669"/>
    <property type="project" value="InterPro"/>
</dbReference>
<sequence length="164" mass="16970">MQQAARAVELMAEQVVTVSAQIAESLAAGGKILVCGNGGSAAGAQHFAAEFTGKLCLDRRPFPAIALSVDTSALTAIANDYGYDEVFARQVRAFAVPGDIVVGAFYQRDIAERQLAIEAGNELGAITVGLTGIKAGLGAAHSLQVPLTELRGAEAHDLILHELA</sequence>
<feature type="non-terminal residue" evidence="2">
    <location>
        <position position="164"/>
    </location>
</feature>
<dbReference type="Pfam" id="PF13580">
    <property type="entry name" value="SIS_2"/>
    <property type="match status" value="1"/>
</dbReference>
<dbReference type="CDD" id="cd05006">
    <property type="entry name" value="SIS_GmhA"/>
    <property type="match status" value="1"/>
</dbReference>
<dbReference type="AlphaFoldDB" id="A0A060CLJ5"/>
<evidence type="ECO:0000313" key="2">
    <source>
        <dbReference type="EMBL" id="AIA93925.1"/>
    </source>
</evidence>
<dbReference type="SUPFAM" id="SSF53697">
    <property type="entry name" value="SIS domain"/>
    <property type="match status" value="1"/>
</dbReference>
<feature type="domain" description="SIS" evidence="1">
    <location>
        <begin position="22"/>
        <end position="164"/>
    </location>
</feature>
<dbReference type="PANTHER" id="PTHR30390:SF6">
    <property type="entry name" value="DNAA INITIATOR-ASSOCIATING PROTEIN DIAA"/>
    <property type="match status" value="1"/>
</dbReference>
<dbReference type="PANTHER" id="PTHR30390">
    <property type="entry name" value="SEDOHEPTULOSE 7-PHOSPHATE ISOMERASE / DNAA INITIATOR-ASSOCIATING FACTOR FOR REPLICATION INITIATION"/>
    <property type="match status" value="1"/>
</dbReference>
<proteinExistence type="predicted"/>
<dbReference type="InterPro" id="IPR001347">
    <property type="entry name" value="SIS_dom"/>
</dbReference>
<dbReference type="InterPro" id="IPR035461">
    <property type="entry name" value="GmhA/DiaA"/>
</dbReference>
<dbReference type="GO" id="GO:1901135">
    <property type="term" value="P:carbohydrate derivative metabolic process"/>
    <property type="evidence" value="ECO:0007669"/>
    <property type="project" value="InterPro"/>
</dbReference>
<dbReference type="InterPro" id="IPR046348">
    <property type="entry name" value="SIS_dom_sf"/>
</dbReference>
<evidence type="ECO:0000259" key="1">
    <source>
        <dbReference type="PROSITE" id="PS51464"/>
    </source>
</evidence>
<dbReference type="PROSITE" id="PS51464">
    <property type="entry name" value="SIS"/>
    <property type="match status" value="1"/>
</dbReference>
<reference evidence="2" key="1">
    <citation type="journal article" date="2013" name="Environ. Microbiol.">
        <title>Seasonally variable intestinal metagenomes of the red palm weevil (Rhynchophorus ferrugineus).</title>
        <authorList>
            <person name="Jia S."/>
            <person name="Zhang X."/>
            <person name="Zhang G."/>
            <person name="Yin A."/>
            <person name="Zhang S."/>
            <person name="Li F."/>
            <person name="Wang L."/>
            <person name="Zhao D."/>
            <person name="Yun Q."/>
            <person name="Tala"/>
            <person name="Wang J."/>
            <person name="Sun G."/>
            <person name="Baabdullah M."/>
            <person name="Yu X."/>
            <person name="Hu S."/>
            <person name="Al-Mssallem I.S."/>
            <person name="Yu J."/>
        </authorList>
    </citation>
    <scope>NUCLEOTIDE SEQUENCE</scope>
</reference>
<dbReference type="InterPro" id="IPR050099">
    <property type="entry name" value="SIS_GmhA/DiaA_subfam"/>
</dbReference>
<dbReference type="EMBL" id="KF126577">
    <property type="protein sequence ID" value="AIA93925.1"/>
    <property type="molecule type" value="Genomic_DNA"/>
</dbReference>